<evidence type="ECO:0000313" key="3">
    <source>
        <dbReference type="Proteomes" id="UP000011087"/>
    </source>
</evidence>
<dbReference type="AlphaFoldDB" id="L1JE92"/>
<dbReference type="KEGG" id="gtt:GUITHDRAFT_152359"/>
<organism evidence="1">
    <name type="scientific">Guillardia theta (strain CCMP2712)</name>
    <name type="common">Cryptophyte</name>
    <dbReference type="NCBI Taxonomy" id="905079"/>
    <lineage>
        <taxon>Eukaryota</taxon>
        <taxon>Cryptophyceae</taxon>
        <taxon>Pyrenomonadales</taxon>
        <taxon>Geminigeraceae</taxon>
        <taxon>Guillardia</taxon>
    </lineage>
</organism>
<accession>L1JE92</accession>
<keyword evidence="3" id="KW-1185">Reference proteome</keyword>
<evidence type="ECO:0000313" key="2">
    <source>
        <dbReference type="EnsemblProtists" id="EKX46459"/>
    </source>
</evidence>
<name>L1JE92_GUITC</name>
<proteinExistence type="predicted"/>
<protein>
    <submittedName>
        <fullName evidence="1 2">Uncharacterized protein</fullName>
    </submittedName>
</protein>
<reference evidence="1 3" key="1">
    <citation type="journal article" date="2012" name="Nature">
        <title>Algal genomes reveal evolutionary mosaicism and the fate of nucleomorphs.</title>
        <authorList>
            <consortium name="DOE Joint Genome Institute"/>
            <person name="Curtis B.A."/>
            <person name="Tanifuji G."/>
            <person name="Burki F."/>
            <person name="Gruber A."/>
            <person name="Irimia M."/>
            <person name="Maruyama S."/>
            <person name="Arias M.C."/>
            <person name="Ball S.G."/>
            <person name="Gile G.H."/>
            <person name="Hirakawa Y."/>
            <person name="Hopkins J.F."/>
            <person name="Kuo A."/>
            <person name="Rensing S.A."/>
            <person name="Schmutz J."/>
            <person name="Symeonidi A."/>
            <person name="Elias M."/>
            <person name="Eveleigh R.J."/>
            <person name="Herman E.K."/>
            <person name="Klute M.J."/>
            <person name="Nakayama T."/>
            <person name="Obornik M."/>
            <person name="Reyes-Prieto A."/>
            <person name="Armbrust E.V."/>
            <person name="Aves S.J."/>
            <person name="Beiko R.G."/>
            <person name="Coutinho P."/>
            <person name="Dacks J.B."/>
            <person name="Durnford D.G."/>
            <person name="Fast N.M."/>
            <person name="Green B.R."/>
            <person name="Grisdale C.J."/>
            <person name="Hempel F."/>
            <person name="Henrissat B."/>
            <person name="Hoppner M.P."/>
            <person name="Ishida K."/>
            <person name="Kim E."/>
            <person name="Koreny L."/>
            <person name="Kroth P.G."/>
            <person name="Liu Y."/>
            <person name="Malik S.B."/>
            <person name="Maier U.G."/>
            <person name="McRose D."/>
            <person name="Mock T."/>
            <person name="Neilson J.A."/>
            <person name="Onodera N.T."/>
            <person name="Poole A.M."/>
            <person name="Pritham E.J."/>
            <person name="Richards T.A."/>
            <person name="Rocap G."/>
            <person name="Roy S.W."/>
            <person name="Sarai C."/>
            <person name="Schaack S."/>
            <person name="Shirato S."/>
            <person name="Slamovits C.H."/>
            <person name="Spencer D.F."/>
            <person name="Suzuki S."/>
            <person name="Worden A.Z."/>
            <person name="Zauner S."/>
            <person name="Barry K."/>
            <person name="Bell C."/>
            <person name="Bharti A.K."/>
            <person name="Crow J.A."/>
            <person name="Grimwood J."/>
            <person name="Kramer R."/>
            <person name="Lindquist E."/>
            <person name="Lucas S."/>
            <person name="Salamov A."/>
            <person name="McFadden G.I."/>
            <person name="Lane C.E."/>
            <person name="Keeling P.J."/>
            <person name="Gray M.W."/>
            <person name="Grigoriev I.V."/>
            <person name="Archibald J.M."/>
        </authorList>
    </citation>
    <scope>NUCLEOTIDE SEQUENCE</scope>
    <source>
        <strain evidence="1 3">CCMP2712</strain>
    </source>
</reference>
<dbReference type="HOGENOM" id="CLU_2927466_0_0_1"/>
<dbReference type="EnsemblProtists" id="EKX46459">
    <property type="protein sequence ID" value="EKX46459"/>
    <property type="gene ID" value="GUITHDRAFT_152359"/>
</dbReference>
<dbReference type="EMBL" id="JH992994">
    <property type="protein sequence ID" value="EKX46459.1"/>
    <property type="molecule type" value="Genomic_DNA"/>
</dbReference>
<dbReference type="Proteomes" id="UP000011087">
    <property type="component" value="Unassembled WGS sequence"/>
</dbReference>
<dbReference type="PaxDb" id="55529-EKX46459"/>
<reference evidence="3" key="2">
    <citation type="submission" date="2012-11" db="EMBL/GenBank/DDBJ databases">
        <authorList>
            <person name="Kuo A."/>
            <person name="Curtis B.A."/>
            <person name="Tanifuji G."/>
            <person name="Burki F."/>
            <person name="Gruber A."/>
            <person name="Irimia M."/>
            <person name="Maruyama S."/>
            <person name="Arias M.C."/>
            <person name="Ball S.G."/>
            <person name="Gile G.H."/>
            <person name="Hirakawa Y."/>
            <person name="Hopkins J.F."/>
            <person name="Rensing S.A."/>
            <person name="Schmutz J."/>
            <person name="Symeonidi A."/>
            <person name="Elias M."/>
            <person name="Eveleigh R.J."/>
            <person name="Herman E.K."/>
            <person name="Klute M.J."/>
            <person name="Nakayama T."/>
            <person name="Obornik M."/>
            <person name="Reyes-Prieto A."/>
            <person name="Armbrust E.V."/>
            <person name="Aves S.J."/>
            <person name="Beiko R.G."/>
            <person name="Coutinho P."/>
            <person name="Dacks J.B."/>
            <person name="Durnford D.G."/>
            <person name="Fast N.M."/>
            <person name="Green B.R."/>
            <person name="Grisdale C."/>
            <person name="Hempe F."/>
            <person name="Henrissat B."/>
            <person name="Hoppner M.P."/>
            <person name="Ishida K.-I."/>
            <person name="Kim E."/>
            <person name="Koreny L."/>
            <person name="Kroth P.G."/>
            <person name="Liu Y."/>
            <person name="Malik S.-B."/>
            <person name="Maier U.G."/>
            <person name="McRose D."/>
            <person name="Mock T."/>
            <person name="Neilson J.A."/>
            <person name="Onodera N.T."/>
            <person name="Poole A.M."/>
            <person name="Pritham E.J."/>
            <person name="Richards T.A."/>
            <person name="Rocap G."/>
            <person name="Roy S.W."/>
            <person name="Sarai C."/>
            <person name="Schaack S."/>
            <person name="Shirato S."/>
            <person name="Slamovits C.H."/>
            <person name="Spencer D.F."/>
            <person name="Suzuki S."/>
            <person name="Worden A.Z."/>
            <person name="Zauner S."/>
            <person name="Barry K."/>
            <person name="Bell C."/>
            <person name="Bharti A.K."/>
            <person name="Crow J.A."/>
            <person name="Grimwood J."/>
            <person name="Kramer R."/>
            <person name="Lindquist E."/>
            <person name="Lucas S."/>
            <person name="Salamov A."/>
            <person name="McFadden G.I."/>
            <person name="Lane C.E."/>
            <person name="Keeling P.J."/>
            <person name="Gray M.W."/>
            <person name="Grigoriev I.V."/>
            <person name="Archibald J.M."/>
        </authorList>
    </citation>
    <scope>NUCLEOTIDE SEQUENCE</scope>
    <source>
        <strain evidence="3">CCMP2712</strain>
    </source>
</reference>
<gene>
    <name evidence="1" type="ORF">GUITHDRAFT_152359</name>
</gene>
<dbReference type="RefSeq" id="XP_005833439.1">
    <property type="nucleotide sequence ID" value="XM_005833382.1"/>
</dbReference>
<sequence length="61" mass="6338">MFALVRQTVELLQQSLVVSDNCTHQSSGGLLYGAICYDVGGCCPTEQSQQLSKSSGGSLAA</sequence>
<reference evidence="2" key="3">
    <citation type="submission" date="2016-03" db="UniProtKB">
        <authorList>
            <consortium name="EnsemblProtists"/>
        </authorList>
    </citation>
    <scope>IDENTIFICATION</scope>
</reference>
<dbReference type="GeneID" id="17303228"/>
<evidence type="ECO:0000313" key="1">
    <source>
        <dbReference type="EMBL" id="EKX46459.1"/>
    </source>
</evidence>